<dbReference type="InterPro" id="IPR002110">
    <property type="entry name" value="Ankyrin_rpt"/>
</dbReference>
<evidence type="ECO:0000313" key="4">
    <source>
        <dbReference type="EMBL" id="KAK3298445.1"/>
    </source>
</evidence>
<sequence length="295" mass="32190">MAFPLAAPRLKTPDHVIEKLKVAIAADDMVTFEELLAAPQTHAKELSCIMKEALARDHAGAASKLIHHGRNVGYLDGQAAIAARAKNCLTAFLDSGWNLNKALSHATPSVLSHAVADREMVFWLLERGADLNKPAHIDITPLSFAVEKAAPDLLQELLDHSGDVKKGEVLQHALDRQTADVVTVLGMLLDRGAPLDGVMYEDHAGSFQLNFFFERHTPLCKAAAMGNVEAVRLLLERGADPGVQNSKGKTPLQCAERAGHKEVVEVLAKWPRTGDVGKHHLPKTPLLIERHEVRR</sequence>
<accession>A0AAE0LV38</accession>
<reference evidence="4" key="1">
    <citation type="journal article" date="2023" name="Mol. Phylogenet. Evol.">
        <title>Genome-scale phylogeny and comparative genomics of the fungal order Sordariales.</title>
        <authorList>
            <person name="Hensen N."/>
            <person name="Bonometti L."/>
            <person name="Westerberg I."/>
            <person name="Brannstrom I.O."/>
            <person name="Guillou S."/>
            <person name="Cros-Aarteil S."/>
            <person name="Calhoun S."/>
            <person name="Haridas S."/>
            <person name="Kuo A."/>
            <person name="Mondo S."/>
            <person name="Pangilinan J."/>
            <person name="Riley R."/>
            <person name="LaButti K."/>
            <person name="Andreopoulos B."/>
            <person name="Lipzen A."/>
            <person name="Chen C."/>
            <person name="Yan M."/>
            <person name="Daum C."/>
            <person name="Ng V."/>
            <person name="Clum A."/>
            <person name="Steindorff A."/>
            <person name="Ohm R.A."/>
            <person name="Martin F."/>
            <person name="Silar P."/>
            <person name="Natvig D.O."/>
            <person name="Lalanne C."/>
            <person name="Gautier V."/>
            <person name="Ament-Velasquez S.L."/>
            <person name="Kruys A."/>
            <person name="Hutchinson M.I."/>
            <person name="Powell A.J."/>
            <person name="Barry K."/>
            <person name="Miller A.N."/>
            <person name="Grigoriev I.V."/>
            <person name="Debuchy R."/>
            <person name="Gladieux P."/>
            <person name="Hiltunen Thoren M."/>
            <person name="Johannesson H."/>
        </authorList>
    </citation>
    <scope>NUCLEOTIDE SEQUENCE</scope>
    <source>
        <strain evidence="4">CBS 168.71</strain>
    </source>
</reference>
<evidence type="ECO:0000256" key="1">
    <source>
        <dbReference type="ARBA" id="ARBA00022737"/>
    </source>
</evidence>
<keyword evidence="5" id="KW-1185">Reference proteome</keyword>
<proteinExistence type="predicted"/>
<organism evidence="4 5">
    <name type="scientific">Chaetomium fimeti</name>
    <dbReference type="NCBI Taxonomy" id="1854472"/>
    <lineage>
        <taxon>Eukaryota</taxon>
        <taxon>Fungi</taxon>
        <taxon>Dikarya</taxon>
        <taxon>Ascomycota</taxon>
        <taxon>Pezizomycotina</taxon>
        <taxon>Sordariomycetes</taxon>
        <taxon>Sordariomycetidae</taxon>
        <taxon>Sordariales</taxon>
        <taxon>Chaetomiaceae</taxon>
        <taxon>Chaetomium</taxon>
    </lineage>
</organism>
<evidence type="ECO:0000256" key="3">
    <source>
        <dbReference type="PROSITE-ProRule" id="PRU00023"/>
    </source>
</evidence>
<keyword evidence="2 3" id="KW-0040">ANK repeat</keyword>
<dbReference type="PROSITE" id="PS50297">
    <property type="entry name" value="ANK_REP_REGION"/>
    <property type="match status" value="1"/>
</dbReference>
<dbReference type="EMBL" id="JAUEPN010000002">
    <property type="protein sequence ID" value="KAK3298445.1"/>
    <property type="molecule type" value="Genomic_DNA"/>
</dbReference>
<dbReference type="GeneID" id="87839067"/>
<dbReference type="RefSeq" id="XP_062661959.1">
    <property type="nucleotide sequence ID" value="XM_062802119.1"/>
</dbReference>
<dbReference type="SMART" id="SM00248">
    <property type="entry name" value="ANK"/>
    <property type="match status" value="4"/>
</dbReference>
<evidence type="ECO:0000256" key="2">
    <source>
        <dbReference type="ARBA" id="ARBA00023043"/>
    </source>
</evidence>
<dbReference type="Gene3D" id="1.25.40.20">
    <property type="entry name" value="Ankyrin repeat-containing domain"/>
    <property type="match status" value="2"/>
</dbReference>
<dbReference type="AlphaFoldDB" id="A0AAE0LV38"/>
<comment type="caution">
    <text evidence="4">The sequence shown here is derived from an EMBL/GenBank/DDBJ whole genome shotgun (WGS) entry which is preliminary data.</text>
</comment>
<dbReference type="PANTHER" id="PTHR24198:SF165">
    <property type="entry name" value="ANKYRIN REPEAT-CONTAINING PROTEIN-RELATED"/>
    <property type="match status" value="1"/>
</dbReference>
<keyword evidence="1" id="KW-0677">Repeat</keyword>
<name>A0AAE0LV38_9PEZI</name>
<gene>
    <name evidence="4" type="ORF">B0H64DRAFT_370929</name>
</gene>
<dbReference type="Pfam" id="PF12796">
    <property type="entry name" value="Ank_2"/>
    <property type="match status" value="1"/>
</dbReference>
<dbReference type="Proteomes" id="UP001278766">
    <property type="component" value="Unassembled WGS sequence"/>
</dbReference>
<dbReference type="PROSITE" id="PS50088">
    <property type="entry name" value="ANK_REPEAT"/>
    <property type="match status" value="1"/>
</dbReference>
<reference evidence="4" key="2">
    <citation type="submission" date="2023-06" db="EMBL/GenBank/DDBJ databases">
        <authorList>
            <consortium name="Lawrence Berkeley National Laboratory"/>
            <person name="Haridas S."/>
            <person name="Hensen N."/>
            <person name="Bonometti L."/>
            <person name="Westerberg I."/>
            <person name="Brannstrom I.O."/>
            <person name="Guillou S."/>
            <person name="Cros-Aarteil S."/>
            <person name="Calhoun S."/>
            <person name="Kuo A."/>
            <person name="Mondo S."/>
            <person name="Pangilinan J."/>
            <person name="Riley R."/>
            <person name="Labutti K."/>
            <person name="Andreopoulos B."/>
            <person name="Lipzen A."/>
            <person name="Chen C."/>
            <person name="Yanf M."/>
            <person name="Daum C."/>
            <person name="Ng V."/>
            <person name="Clum A."/>
            <person name="Steindorff A."/>
            <person name="Ohm R."/>
            <person name="Martin F."/>
            <person name="Silar P."/>
            <person name="Natvig D."/>
            <person name="Lalanne C."/>
            <person name="Gautier V."/>
            <person name="Ament-Velasquez S.L."/>
            <person name="Kruys A."/>
            <person name="Hutchinson M.I."/>
            <person name="Powell A.J."/>
            <person name="Barry K."/>
            <person name="Miller A.N."/>
            <person name="Grigoriev I.V."/>
            <person name="Debuchy R."/>
            <person name="Gladieux P."/>
            <person name="Thoren M.H."/>
            <person name="Johannesson H."/>
        </authorList>
    </citation>
    <scope>NUCLEOTIDE SEQUENCE</scope>
    <source>
        <strain evidence="4">CBS 168.71</strain>
    </source>
</reference>
<evidence type="ECO:0000313" key="5">
    <source>
        <dbReference type="Proteomes" id="UP001278766"/>
    </source>
</evidence>
<dbReference type="SUPFAM" id="SSF48403">
    <property type="entry name" value="Ankyrin repeat"/>
    <property type="match status" value="1"/>
</dbReference>
<dbReference type="PANTHER" id="PTHR24198">
    <property type="entry name" value="ANKYRIN REPEAT AND PROTEIN KINASE DOMAIN-CONTAINING PROTEIN"/>
    <property type="match status" value="1"/>
</dbReference>
<protein>
    <submittedName>
        <fullName evidence="4">Ankyrin repeat-containing domain protein</fullName>
    </submittedName>
</protein>
<dbReference type="InterPro" id="IPR036770">
    <property type="entry name" value="Ankyrin_rpt-contain_sf"/>
</dbReference>
<feature type="repeat" description="ANK" evidence="3">
    <location>
        <begin position="214"/>
        <end position="246"/>
    </location>
</feature>